<keyword evidence="3" id="KW-1003">Cell membrane</keyword>
<dbReference type="NCBIfam" id="TIGR03426">
    <property type="entry name" value="shape_MreD"/>
    <property type="match status" value="1"/>
</dbReference>
<dbReference type="EMBL" id="JABAGO010000021">
    <property type="protein sequence ID" value="NME98999.1"/>
    <property type="molecule type" value="Genomic_DNA"/>
</dbReference>
<feature type="transmembrane region" description="Helical" evidence="8">
    <location>
        <begin position="100"/>
        <end position="119"/>
    </location>
</feature>
<evidence type="ECO:0000256" key="1">
    <source>
        <dbReference type="ARBA" id="ARBA00004651"/>
    </source>
</evidence>
<keyword evidence="4 8" id="KW-0812">Transmembrane</keyword>
<accession>A0A848CX21</accession>
<protein>
    <submittedName>
        <fullName evidence="9">Rod shape-determining protein MreD</fullName>
    </submittedName>
</protein>
<evidence type="ECO:0000256" key="4">
    <source>
        <dbReference type="ARBA" id="ARBA00022692"/>
    </source>
</evidence>
<organism evidence="9 10">
    <name type="scientific">Aneurinibacillus aneurinilyticus</name>
    <name type="common">Bacillus aneurinolyticus</name>
    <dbReference type="NCBI Taxonomy" id="1391"/>
    <lineage>
        <taxon>Bacteria</taxon>
        <taxon>Bacillati</taxon>
        <taxon>Bacillota</taxon>
        <taxon>Bacilli</taxon>
        <taxon>Bacillales</taxon>
        <taxon>Paenibacillaceae</taxon>
        <taxon>Aneurinibacillus group</taxon>
        <taxon>Aneurinibacillus</taxon>
    </lineage>
</organism>
<keyword evidence="6 8" id="KW-1133">Transmembrane helix</keyword>
<keyword evidence="5" id="KW-0133">Cell shape</keyword>
<dbReference type="GO" id="GO:0008360">
    <property type="term" value="P:regulation of cell shape"/>
    <property type="evidence" value="ECO:0007669"/>
    <property type="project" value="UniProtKB-KW"/>
</dbReference>
<gene>
    <name evidence="9" type="primary">mreD</name>
    <name evidence="9" type="ORF">HF838_12095</name>
</gene>
<reference evidence="9 10" key="1">
    <citation type="submission" date="2020-04" db="EMBL/GenBank/DDBJ databases">
        <authorList>
            <person name="Hitch T.C.A."/>
            <person name="Wylensek D."/>
            <person name="Clavel T."/>
        </authorList>
    </citation>
    <scope>NUCLEOTIDE SEQUENCE [LARGE SCALE GENOMIC DNA]</scope>
    <source>
        <strain evidence="9 10">WB01_D5_05</strain>
    </source>
</reference>
<evidence type="ECO:0000256" key="7">
    <source>
        <dbReference type="ARBA" id="ARBA00023136"/>
    </source>
</evidence>
<evidence type="ECO:0000256" key="5">
    <source>
        <dbReference type="ARBA" id="ARBA00022960"/>
    </source>
</evidence>
<dbReference type="OrthoDB" id="2678464at2"/>
<dbReference type="RefSeq" id="WP_051354648.1">
    <property type="nucleotide sequence ID" value="NZ_CABKST010000151.1"/>
</dbReference>
<evidence type="ECO:0000313" key="9">
    <source>
        <dbReference type="EMBL" id="NME98999.1"/>
    </source>
</evidence>
<dbReference type="Pfam" id="PF04093">
    <property type="entry name" value="MreD"/>
    <property type="match status" value="1"/>
</dbReference>
<evidence type="ECO:0000256" key="8">
    <source>
        <dbReference type="SAM" id="Phobius"/>
    </source>
</evidence>
<evidence type="ECO:0000256" key="6">
    <source>
        <dbReference type="ARBA" id="ARBA00022989"/>
    </source>
</evidence>
<dbReference type="InterPro" id="IPR007227">
    <property type="entry name" value="Cell_shape_determining_MreD"/>
</dbReference>
<feature type="transmembrane region" description="Helical" evidence="8">
    <location>
        <begin position="31"/>
        <end position="51"/>
    </location>
</feature>
<feature type="transmembrane region" description="Helical" evidence="8">
    <location>
        <begin position="131"/>
        <end position="155"/>
    </location>
</feature>
<dbReference type="AlphaFoldDB" id="A0A848CX21"/>
<sequence length="172" mass="19638">MRIGAISVCMFFLFLIEGTIAQVFAPEVWGLPWIIVPRFVLVGVVFIGLYAGRRKALYFGLFFGLLYDVVYTEVIGVYAFATAVLGYLAGLSSRYFHQSWFLVLVNVLLIVLINEWLVYQVYHLFNRASMGALTLLLKEMVPTTVFNTLFAMLIFRPMSKLMNKSRINQEIA</sequence>
<proteinExistence type="inferred from homology"/>
<dbReference type="GeneID" id="92839446"/>
<dbReference type="Proteomes" id="UP000561326">
    <property type="component" value="Unassembled WGS sequence"/>
</dbReference>
<evidence type="ECO:0000256" key="2">
    <source>
        <dbReference type="ARBA" id="ARBA00007776"/>
    </source>
</evidence>
<evidence type="ECO:0000256" key="3">
    <source>
        <dbReference type="ARBA" id="ARBA00022475"/>
    </source>
</evidence>
<dbReference type="GO" id="GO:0005886">
    <property type="term" value="C:plasma membrane"/>
    <property type="evidence" value="ECO:0007669"/>
    <property type="project" value="UniProtKB-SubCell"/>
</dbReference>
<evidence type="ECO:0000313" key="10">
    <source>
        <dbReference type="Proteomes" id="UP000561326"/>
    </source>
</evidence>
<feature type="transmembrane region" description="Helical" evidence="8">
    <location>
        <begin position="58"/>
        <end position="88"/>
    </location>
</feature>
<keyword evidence="7 8" id="KW-0472">Membrane</keyword>
<name>A0A848CX21_ANEAE</name>
<comment type="caution">
    <text evidence="9">The sequence shown here is derived from an EMBL/GenBank/DDBJ whole genome shotgun (WGS) entry which is preliminary data.</text>
</comment>
<comment type="similarity">
    <text evidence="2">Belongs to the MreD family.</text>
</comment>
<comment type="subcellular location">
    <subcellularLocation>
        <location evidence="1">Cell membrane</location>
        <topology evidence="1">Multi-pass membrane protein</topology>
    </subcellularLocation>
</comment>